<dbReference type="PROSITE" id="PS00671">
    <property type="entry name" value="D_2_HYDROXYACID_DH_3"/>
    <property type="match status" value="1"/>
</dbReference>
<dbReference type="SUPFAM" id="SSF51735">
    <property type="entry name" value="NAD(P)-binding Rossmann-fold domains"/>
    <property type="match status" value="1"/>
</dbReference>
<keyword evidence="5" id="KW-1185">Reference proteome</keyword>
<dbReference type="Pfam" id="PF02826">
    <property type="entry name" value="2-Hacid_dh_C"/>
    <property type="match status" value="1"/>
</dbReference>
<evidence type="ECO:0000256" key="1">
    <source>
        <dbReference type="ARBA" id="ARBA00023002"/>
    </source>
</evidence>
<reference evidence="4 5" key="1">
    <citation type="submission" date="2023-01" db="EMBL/GenBank/DDBJ databases">
        <authorList>
            <person name="Yoon J.-W."/>
        </authorList>
    </citation>
    <scope>NUCLEOTIDE SEQUENCE [LARGE SCALE GENOMIC DNA]</scope>
    <source>
        <strain evidence="4 5">KMU-50</strain>
    </source>
</reference>
<evidence type="ECO:0000256" key="2">
    <source>
        <dbReference type="ARBA" id="ARBA00023027"/>
    </source>
</evidence>
<sequence>MTVNVLFAGRDAQWPIYEPTLRTAFANAGVVADLRMEFAPGEVDYIVYAPSGKLSDLTPYTRCKAVLGLWAGVEQIITNPTLTQPYTRMVDQGLTEGMVEWVAGHVLRYHLDMDMDICRTDREWQVHIPPLARNRTVGVLGLGELGSVCAQALAGLNFNVQGWSRSAKSIAGVACHFGEVGLRDVLAQAEILVLLLPKTAATENVLNADTVALLPKGSRILNPGRGPLIDDEALLTALGTGQVGHATLDVFREEPLPRNHPYWAHPNVTVTPHIASETRPDTASEVIAENIRRSEAGEPLLHLVDKARGY</sequence>
<organism evidence="4 5">
    <name type="scientific">Aliiroseovarius salicola</name>
    <dbReference type="NCBI Taxonomy" id="3009082"/>
    <lineage>
        <taxon>Bacteria</taxon>
        <taxon>Pseudomonadati</taxon>
        <taxon>Pseudomonadota</taxon>
        <taxon>Alphaproteobacteria</taxon>
        <taxon>Rhodobacterales</taxon>
        <taxon>Paracoccaceae</taxon>
        <taxon>Aliiroseovarius</taxon>
    </lineage>
</organism>
<gene>
    <name evidence="4" type="ORF">O2N63_05255</name>
</gene>
<comment type="caution">
    <text evidence="4">The sequence shown here is derived from an EMBL/GenBank/DDBJ whole genome shotgun (WGS) entry which is preliminary data.</text>
</comment>
<dbReference type="RefSeq" id="WP_271053183.1">
    <property type="nucleotide sequence ID" value="NZ_JAQIIO010000002.1"/>
</dbReference>
<evidence type="ECO:0000313" key="5">
    <source>
        <dbReference type="Proteomes" id="UP001528040"/>
    </source>
</evidence>
<dbReference type="Proteomes" id="UP001528040">
    <property type="component" value="Unassembled WGS sequence"/>
</dbReference>
<accession>A0ABT4VZ13</accession>
<dbReference type="InterPro" id="IPR006140">
    <property type="entry name" value="D-isomer_DH_NAD-bd"/>
</dbReference>
<dbReference type="InterPro" id="IPR036291">
    <property type="entry name" value="NAD(P)-bd_dom_sf"/>
</dbReference>
<proteinExistence type="predicted"/>
<protein>
    <submittedName>
        <fullName evidence="4">Glyoxylate/hydroxypyruvate reductase A</fullName>
    </submittedName>
</protein>
<evidence type="ECO:0000259" key="3">
    <source>
        <dbReference type="Pfam" id="PF02826"/>
    </source>
</evidence>
<dbReference type="PANTHER" id="PTHR43333">
    <property type="entry name" value="2-HACID_DH_C DOMAIN-CONTAINING PROTEIN"/>
    <property type="match status" value="1"/>
</dbReference>
<dbReference type="InterPro" id="IPR029753">
    <property type="entry name" value="D-isomer_DH_CS"/>
</dbReference>
<dbReference type="CDD" id="cd12164">
    <property type="entry name" value="GDH_like_2"/>
    <property type="match status" value="1"/>
</dbReference>
<dbReference type="EMBL" id="JAQIIO010000002">
    <property type="protein sequence ID" value="MDA5093492.1"/>
    <property type="molecule type" value="Genomic_DNA"/>
</dbReference>
<keyword evidence="2" id="KW-0520">NAD</keyword>
<name>A0ABT4VZ13_9RHOB</name>
<evidence type="ECO:0000313" key="4">
    <source>
        <dbReference type="EMBL" id="MDA5093492.1"/>
    </source>
</evidence>
<dbReference type="PANTHER" id="PTHR43333:SF1">
    <property type="entry name" value="D-ISOMER SPECIFIC 2-HYDROXYACID DEHYDROGENASE NAD-BINDING DOMAIN-CONTAINING PROTEIN"/>
    <property type="match status" value="1"/>
</dbReference>
<keyword evidence="1" id="KW-0560">Oxidoreductase</keyword>
<feature type="domain" description="D-isomer specific 2-hydroxyacid dehydrogenase NAD-binding" evidence="3">
    <location>
        <begin position="123"/>
        <end position="275"/>
    </location>
</feature>
<dbReference type="Gene3D" id="3.40.50.720">
    <property type="entry name" value="NAD(P)-binding Rossmann-like Domain"/>
    <property type="match status" value="2"/>
</dbReference>